<comment type="caution">
    <text evidence="3">The sequence shown here is derived from an EMBL/GenBank/DDBJ whole genome shotgun (WGS) entry which is preliminary data.</text>
</comment>
<protein>
    <submittedName>
        <fullName evidence="3">Reverse transcriptase domain-containing protein</fullName>
    </submittedName>
</protein>
<feature type="compositionally biased region" description="Polar residues" evidence="1">
    <location>
        <begin position="192"/>
        <end position="205"/>
    </location>
</feature>
<sequence>MKAFMERFTSESLLFKGAPELMRNSGFMHGITYQGLIKRLNDNVPKMMDYKMSVTKASILRAKAAEDFKRRPRDRRHDRFTPLAKTPKEILAMNRERERHNTDDCLNLRGKTKEVVKSGQLAHLVKEIKKGNNKESTSKAAKKPDPASKDKGVAIFMTWDTCSGSSPVYYAGDDEISNKGRSSHNRERKSQYVRNSNGGSTSHPTPKSGKCQGCNTPGVSEQSVMIGGALTNKRKIAMCDVLKANLDNVDATYKRLVDKAFDRQIRRNLEVYMDDQVIKSHGEQEAIRDIEETFRTLRRINMKLNPKKCTFGVEERMFLRSRKVGMIWSFGFLGVCKITKILFVCEYGLTIEWNYEDLTELLKGKCDEFVLNHEEDKNDSGVISLKSDLTIKSPE</sequence>
<dbReference type="Proteomes" id="UP001151760">
    <property type="component" value="Unassembled WGS sequence"/>
</dbReference>
<reference evidence="3" key="1">
    <citation type="journal article" date="2022" name="Int. J. Mol. Sci.">
        <title>Draft Genome of Tanacetum Coccineum: Genomic Comparison of Closely Related Tanacetum-Family Plants.</title>
        <authorList>
            <person name="Yamashiro T."/>
            <person name="Shiraishi A."/>
            <person name="Nakayama K."/>
            <person name="Satake H."/>
        </authorList>
    </citation>
    <scope>NUCLEOTIDE SEQUENCE</scope>
</reference>
<dbReference type="InterPro" id="IPR043128">
    <property type="entry name" value="Rev_trsase/Diguanyl_cyclase"/>
</dbReference>
<keyword evidence="3" id="KW-0548">Nucleotidyltransferase</keyword>
<evidence type="ECO:0000313" key="3">
    <source>
        <dbReference type="EMBL" id="GJS55421.1"/>
    </source>
</evidence>
<dbReference type="EMBL" id="BQNB010008867">
    <property type="protein sequence ID" value="GJS55421.1"/>
    <property type="molecule type" value="Genomic_DNA"/>
</dbReference>
<dbReference type="SUPFAM" id="SSF56672">
    <property type="entry name" value="DNA/RNA polymerases"/>
    <property type="match status" value="1"/>
</dbReference>
<organism evidence="3 4">
    <name type="scientific">Tanacetum coccineum</name>
    <dbReference type="NCBI Taxonomy" id="301880"/>
    <lineage>
        <taxon>Eukaryota</taxon>
        <taxon>Viridiplantae</taxon>
        <taxon>Streptophyta</taxon>
        <taxon>Embryophyta</taxon>
        <taxon>Tracheophyta</taxon>
        <taxon>Spermatophyta</taxon>
        <taxon>Magnoliopsida</taxon>
        <taxon>eudicotyledons</taxon>
        <taxon>Gunneridae</taxon>
        <taxon>Pentapetalae</taxon>
        <taxon>asterids</taxon>
        <taxon>campanulids</taxon>
        <taxon>Asterales</taxon>
        <taxon>Asteraceae</taxon>
        <taxon>Asteroideae</taxon>
        <taxon>Anthemideae</taxon>
        <taxon>Anthemidinae</taxon>
        <taxon>Tanacetum</taxon>
    </lineage>
</organism>
<feature type="region of interest" description="Disordered" evidence="1">
    <location>
        <begin position="173"/>
        <end position="214"/>
    </location>
</feature>
<dbReference type="Gene3D" id="3.30.70.270">
    <property type="match status" value="1"/>
</dbReference>
<gene>
    <name evidence="3" type="ORF">Tco_0628783</name>
</gene>
<dbReference type="PANTHER" id="PTHR24559:SF444">
    <property type="entry name" value="REVERSE TRANSCRIPTASE DOMAIN-CONTAINING PROTEIN"/>
    <property type="match status" value="1"/>
</dbReference>
<dbReference type="InterPro" id="IPR043502">
    <property type="entry name" value="DNA/RNA_pol_sf"/>
</dbReference>
<dbReference type="Pfam" id="PF00078">
    <property type="entry name" value="RVT_1"/>
    <property type="match status" value="1"/>
</dbReference>
<evidence type="ECO:0000313" key="4">
    <source>
        <dbReference type="Proteomes" id="UP001151760"/>
    </source>
</evidence>
<keyword evidence="3" id="KW-0808">Transferase</keyword>
<feature type="domain" description="Reverse transcriptase" evidence="2">
    <location>
        <begin position="251"/>
        <end position="318"/>
    </location>
</feature>
<reference evidence="3" key="2">
    <citation type="submission" date="2022-01" db="EMBL/GenBank/DDBJ databases">
        <authorList>
            <person name="Yamashiro T."/>
            <person name="Shiraishi A."/>
            <person name="Satake H."/>
            <person name="Nakayama K."/>
        </authorList>
    </citation>
    <scope>NUCLEOTIDE SEQUENCE</scope>
</reference>
<keyword evidence="4" id="KW-1185">Reference proteome</keyword>
<dbReference type="InterPro" id="IPR053134">
    <property type="entry name" value="RNA-dir_DNA_polymerase"/>
</dbReference>
<dbReference type="GO" id="GO:0003964">
    <property type="term" value="F:RNA-directed DNA polymerase activity"/>
    <property type="evidence" value="ECO:0007669"/>
    <property type="project" value="UniProtKB-KW"/>
</dbReference>
<dbReference type="InterPro" id="IPR000477">
    <property type="entry name" value="RT_dom"/>
</dbReference>
<dbReference type="PANTHER" id="PTHR24559">
    <property type="entry name" value="TRANSPOSON TY3-I GAG-POL POLYPROTEIN"/>
    <property type="match status" value="1"/>
</dbReference>
<evidence type="ECO:0000259" key="2">
    <source>
        <dbReference type="Pfam" id="PF00078"/>
    </source>
</evidence>
<evidence type="ECO:0000256" key="1">
    <source>
        <dbReference type="SAM" id="MobiDB-lite"/>
    </source>
</evidence>
<proteinExistence type="predicted"/>
<name>A0ABQ4WRA9_9ASTR</name>
<feature type="region of interest" description="Disordered" evidence="1">
    <location>
        <begin position="125"/>
        <end position="149"/>
    </location>
</feature>
<accession>A0ABQ4WRA9</accession>
<keyword evidence="3" id="KW-0695">RNA-directed DNA polymerase</keyword>